<dbReference type="GO" id="GO:0046872">
    <property type="term" value="F:metal ion binding"/>
    <property type="evidence" value="ECO:0007669"/>
    <property type="project" value="UniProtKB-KW"/>
</dbReference>
<name>A0ABD0S9H5_LOXSC</name>
<dbReference type="FunFam" id="3.40.630.10:FF:000008">
    <property type="entry name" value="Endoplasmic reticulum metallopeptidase 1"/>
    <property type="match status" value="1"/>
</dbReference>
<evidence type="ECO:0000256" key="5">
    <source>
        <dbReference type="ARBA" id="ARBA00022692"/>
    </source>
</evidence>
<feature type="transmembrane region" description="Helical" evidence="15">
    <location>
        <begin position="66"/>
        <end position="85"/>
    </location>
</feature>
<dbReference type="GO" id="GO:0006508">
    <property type="term" value="P:proteolysis"/>
    <property type="evidence" value="ECO:0007669"/>
    <property type="project" value="UniProtKB-KW"/>
</dbReference>
<evidence type="ECO:0000256" key="8">
    <source>
        <dbReference type="ARBA" id="ARBA00022824"/>
    </source>
</evidence>
<reference evidence="18 19" key="1">
    <citation type="submission" date="2024-06" db="EMBL/GenBank/DDBJ databases">
        <title>A chromosome-level genome assembly of beet webworm, Loxostege sticticalis.</title>
        <authorList>
            <person name="Zhang Y."/>
        </authorList>
    </citation>
    <scope>NUCLEOTIDE SEQUENCE [LARGE SCALE GENOMIC DNA]</scope>
    <source>
        <strain evidence="18">AQ028</strain>
        <tissue evidence="18">Male pupae</tissue>
    </source>
</reference>
<dbReference type="GO" id="GO:0008237">
    <property type="term" value="F:metallopeptidase activity"/>
    <property type="evidence" value="ECO:0007669"/>
    <property type="project" value="UniProtKB-KW"/>
</dbReference>
<keyword evidence="4" id="KW-0645">Protease</keyword>
<dbReference type="Pfam" id="PF22248">
    <property type="entry name" value="ERMP1_C"/>
    <property type="match status" value="1"/>
</dbReference>
<evidence type="ECO:0000256" key="7">
    <source>
        <dbReference type="ARBA" id="ARBA00022801"/>
    </source>
</evidence>
<evidence type="ECO:0000256" key="14">
    <source>
        <dbReference type="ARBA" id="ARBA00078796"/>
    </source>
</evidence>
<dbReference type="EMBL" id="JBEDNZ010000025">
    <property type="protein sequence ID" value="KAL0810697.1"/>
    <property type="molecule type" value="Genomic_DNA"/>
</dbReference>
<dbReference type="InterPro" id="IPR053973">
    <property type="entry name" value="ERMP1-like_C"/>
</dbReference>
<feature type="transmembrane region" description="Helical" evidence="15">
    <location>
        <begin position="620"/>
        <end position="644"/>
    </location>
</feature>
<evidence type="ECO:0000256" key="13">
    <source>
        <dbReference type="ARBA" id="ARBA00023180"/>
    </source>
</evidence>
<feature type="transmembrane region" description="Helical" evidence="15">
    <location>
        <begin position="411"/>
        <end position="433"/>
    </location>
</feature>
<feature type="transmembrane region" description="Helical" evidence="15">
    <location>
        <begin position="551"/>
        <end position="570"/>
    </location>
</feature>
<evidence type="ECO:0000256" key="3">
    <source>
        <dbReference type="ARBA" id="ARBA00010918"/>
    </source>
</evidence>
<keyword evidence="10 15" id="KW-1133">Transmembrane helix</keyword>
<evidence type="ECO:0000256" key="2">
    <source>
        <dbReference type="ARBA" id="ARBA00004477"/>
    </source>
</evidence>
<keyword evidence="8" id="KW-0256">Endoplasmic reticulum</keyword>
<gene>
    <name evidence="18" type="ORF">ABMA28_010024</name>
</gene>
<evidence type="ECO:0000256" key="4">
    <source>
        <dbReference type="ARBA" id="ARBA00022670"/>
    </source>
</evidence>
<keyword evidence="13" id="KW-0325">Glycoprotein</keyword>
<keyword evidence="7" id="KW-0378">Hydrolase</keyword>
<comment type="subcellular location">
    <subcellularLocation>
        <location evidence="2">Endoplasmic reticulum membrane</location>
        <topology evidence="2">Multi-pass membrane protein</topology>
    </subcellularLocation>
</comment>
<dbReference type="InterPro" id="IPR007484">
    <property type="entry name" value="Peptidase_M28"/>
</dbReference>
<evidence type="ECO:0000313" key="18">
    <source>
        <dbReference type="EMBL" id="KAL0810697.1"/>
    </source>
</evidence>
<dbReference type="InterPro" id="IPR048024">
    <property type="entry name" value="Fxna-like_M28_dom"/>
</dbReference>
<sequence length="912" mass="101873">MTSAGDEFINLKTKKGSFLSQPRAYSGIPTDEYNECRDEKPWQRVLYEITRKGIHLYEPVKSVPSALIIILLGLYLLLGFLTQLIEDDMPSIIQESSIERNDWQTFSEESAQHYLKQILGGEPRVSGTIFHFVKTRDLFNLVNDVASQSRLPVRTDWQYATGDYFLNMSIPYVNYYQNVSNIVALLEGENGFLSDGTLAPSLLVNCHYDSVPFAQGASDNGVFCAVMMEVLSRLARRTTKFKHNVIFLFNGAEENPLQGSHAFLQHPWAKSVTALINLDAGGMNGKPSVFQVTDPRILSAYQAGTPRPSAQGVGEFLFMSGIIPSDTDFRIFRDFGHIQGIDIAFTKWGVVYHTRNDRPELILPGVIQNAGNMLLNLVAQAADMDLQEKVPSTPMVYFDYLNLFMVSYSYAVSYALDVLVALFALSSVAYYIWLVGLRWSTVQELLWALAGRACCLLGGLALVAVLVPIMVATTVQLRYLSQPWIVVPMFWVPYVTGTIAVAHAFDAWRTKKSGLNRSIRTLQAMAATRLLLAVVLLVMCCVPPLTTVRYVLAVPLFTMSLASLVSMTVIRYVRLQAWQHLILEFVLSIPSTMFMFVLALRLDAMMLPIMGRSSGNNPDYLVAIINVGIAVITCVTVSGVELLFSRKRLWLPLGAVLVGCLVCMLVPFSPYQDGGPATQRHYWLHSDLITYNERKEQISRSSGVFVTKHDPYTTQDVLPALSRANIHINSRANFGEDCENKVYCGMPVYRVAMGKYVSEGLFLYSGAPRSFERKTDVTLASKTCSGQQCTYNFEVAVAPHNVLTLWPRSNISIASWSFDSPVQPSFRLQGRPVYVVMHSVATYSEIFEPFLFTVTFNVPQSLQSGPILDLSDHAHLIYHPEEFTSEYSALVAAAPAYFNVASVMTIRSDYVF</sequence>
<feature type="transmembrane region" description="Helical" evidence="15">
    <location>
        <begin position="526"/>
        <end position="545"/>
    </location>
</feature>
<comment type="caution">
    <text evidence="18">The sequence shown here is derived from an EMBL/GenBank/DDBJ whole genome shotgun (WGS) entry which is preliminary data.</text>
</comment>
<dbReference type="PANTHER" id="PTHR12147">
    <property type="entry name" value="METALLOPEPTIDASE M28 FAMILY MEMBER"/>
    <property type="match status" value="1"/>
</dbReference>
<dbReference type="GO" id="GO:0005789">
    <property type="term" value="C:endoplasmic reticulum membrane"/>
    <property type="evidence" value="ECO:0007669"/>
    <property type="project" value="UniProtKB-SubCell"/>
</dbReference>
<feature type="domain" description="Peptidase M28" evidence="16">
    <location>
        <begin position="181"/>
        <end position="377"/>
    </location>
</feature>
<dbReference type="SUPFAM" id="SSF53187">
    <property type="entry name" value="Zn-dependent exopeptidases"/>
    <property type="match status" value="1"/>
</dbReference>
<accession>A0ABD0S9H5</accession>
<proteinExistence type="inferred from homology"/>
<dbReference type="AlphaFoldDB" id="A0ABD0S9H5"/>
<keyword evidence="9" id="KW-0862">Zinc</keyword>
<evidence type="ECO:0000256" key="15">
    <source>
        <dbReference type="SAM" id="Phobius"/>
    </source>
</evidence>
<comment type="similarity">
    <text evidence="3">Belongs to the peptidase M28 family.</text>
</comment>
<dbReference type="PANTHER" id="PTHR12147:SF22">
    <property type="entry name" value="ENDOPLASMIC RETICULUM METALLOPEPTIDASE 1"/>
    <property type="match status" value="1"/>
</dbReference>
<evidence type="ECO:0000259" key="17">
    <source>
        <dbReference type="Pfam" id="PF22248"/>
    </source>
</evidence>
<dbReference type="InterPro" id="IPR045175">
    <property type="entry name" value="M28_fam"/>
</dbReference>
<keyword evidence="5 15" id="KW-0812">Transmembrane</keyword>
<dbReference type="CDD" id="cd03875">
    <property type="entry name" value="M28_Fxna_like"/>
    <property type="match status" value="1"/>
</dbReference>
<dbReference type="Proteomes" id="UP001549921">
    <property type="component" value="Unassembled WGS sequence"/>
</dbReference>
<dbReference type="Gene3D" id="3.40.630.10">
    <property type="entry name" value="Zn peptidases"/>
    <property type="match status" value="1"/>
</dbReference>
<organism evidence="18 19">
    <name type="scientific">Loxostege sticticalis</name>
    <name type="common">Beet webworm moth</name>
    <dbReference type="NCBI Taxonomy" id="481309"/>
    <lineage>
        <taxon>Eukaryota</taxon>
        <taxon>Metazoa</taxon>
        <taxon>Ecdysozoa</taxon>
        <taxon>Arthropoda</taxon>
        <taxon>Hexapoda</taxon>
        <taxon>Insecta</taxon>
        <taxon>Pterygota</taxon>
        <taxon>Neoptera</taxon>
        <taxon>Endopterygota</taxon>
        <taxon>Lepidoptera</taxon>
        <taxon>Glossata</taxon>
        <taxon>Ditrysia</taxon>
        <taxon>Pyraloidea</taxon>
        <taxon>Crambidae</taxon>
        <taxon>Pyraustinae</taxon>
        <taxon>Loxostege</taxon>
    </lineage>
</organism>
<keyword evidence="12 15" id="KW-0472">Membrane</keyword>
<evidence type="ECO:0000256" key="1">
    <source>
        <dbReference type="ARBA" id="ARBA00001947"/>
    </source>
</evidence>
<evidence type="ECO:0000256" key="9">
    <source>
        <dbReference type="ARBA" id="ARBA00022833"/>
    </source>
</evidence>
<keyword evidence="6" id="KW-0479">Metal-binding</keyword>
<evidence type="ECO:0000259" key="16">
    <source>
        <dbReference type="Pfam" id="PF04389"/>
    </source>
</evidence>
<feature type="transmembrane region" description="Helical" evidence="15">
    <location>
        <begin position="445"/>
        <end position="472"/>
    </location>
</feature>
<evidence type="ECO:0000256" key="6">
    <source>
        <dbReference type="ARBA" id="ARBA00022723"/>
    </source>
</evidence>
<keyword evidence="11" id="KW-0482">Metalloprotease</keyword>
<evidence type="ECO:0000256" key="10">
    <source>
        <dbReference type="ARBA" id="ARBA00022989"/>
    </source>
</evidence>
<dbReference type="Pfam" id="PF04389">
    <property type="entry name" value="Peptidase_M28"/>
    <property type="match status" value="1"/>
</dbReference>
<feature type="transmembrane region" description="Helical" evidence="15">
    <location>
        <begin position="582"/>
        <end position="600"/>
    </location>
</feature>
<feature type="transmembrane region" description="Helical" evidence="15">
    <location>
        <begin position="649"/>
        <end position="668"/>
    </location>
</feature>
<evidence type="ECO:0000313" key="19">
    <source>
        <dbReference type="Proteomes" id="UP001549921"/>
    </source>
</evidence>
<protein>
    <recommendedName>
        <fullName evidence="14">FXNA-like protease</fullName>
    </recommendedName>
</protein>
<comment type="cofactor">
    <cofactor evidence="1">
        <name>Zn(2+)</name>
        <dbReference type="ChEBI" id="CHEBI:29105"/>
    </cofactor>
</comment>
<evidence type="ECO:0000256" key="11">
    <source>
        <dbReference type="ARBA" id="ARBA00023049"/>
    </source>
</evidence>
<feature type="transmembrane region" description="Helical" evidence="15">
    <location>
        <begin position="484"/>
        <end position="505"/>
    </location>
</feature>
<feature type="domain" description="Endoplasmic reticulum metallopeptidase 1-like C-terminal" evidence="17">
    <location>
        <begin position="676"/>
        <end position="906"/>
    </location>
</feature>
<evidence type="ECO:0000256" key="12">
    <source>
        <dbReference type="ARBA" id="ARBA00023136"/>
    </source>
</evidence>